<feature type="region of interest" description="Disordered" evidence="10">
    <location>
        <begin position="1"/>
        <end position="64"/>
    </location>
</feature>
<dbReference type="GO" id="GO:0004674">
    <property type="term" value="F:protein serine/threonine kinase activity"/>
    <property type="evidence" value="ECO:0007669"/>
    <property type="project" value="UniProtKB-KW"/>
</dbReference>
<reference evidence="12" key="1">
    <citation type="submission" date="2023-06" db="EMBL/GenBank/DDBJ databases">
        <title>Genome-scale phylogeny and comparative genomics of the fungal order Sordariales.</title>
        <authorList>
            <consortium name="Lawrence Berkeley National Laboratory"/>
            <person name="Hensen N."/>
            <person name="Bonometti L."/>
            <person name="Westerberg I."/>
            <person name="Brannstrom I.O."/>
            <person name="Guillou S."/>
            <person name="Cros-Aarteil S."/>
            <person name="Calhoun S."/>
            <person name="Haridas S."/>
            <person name="Kuo A."/>
            <person name="Mondo S."/>
            <person name="Pangilinan J."/>
            <person name="Riley R."/>
            <person name="LaButti K."/>
            <person name="Andreopoulos B."/>
            <person name="Lipzen A."/>
            <person name="Chen C."/>
            <person name="Yanf M."/>
            <person name="Daum C."/>
            <person name="Ng V."/>
            <person name="Clum A."/>
            <person name="Steindorff A."/>
            <person name="Ohm R."/>
            <person name="Martin F."/>
            <person name="Silar P."/>
            <person name="Natvig D."/>
            <person name="Lalanne C."/>
            <person name="Gautier V."/>
            <person name="Ament-velasquez S.L."/>
            <person name="Kruys A."/>
            <person name="Hutchinson M.I."/>
            <person name="Powell A.J."/>
            <person name="Barry K."/>
            <person name="Miller A.N."/>
            <person name="Grigoriev I.V."/>
            <person name="Debuchy R."/>
            <person name="Gladieux P."/>
            <person name="Thoren M.H."/>
            <person name="Johannesson H."/>
        </authorList>
    </citation>
    <scope>NUCLEOTIDE SEQUENCE</scope>
    <source>
        <strain evidence="12">SMH3187-1</strain>
    </source>
</reference>
<evidence type="ECO:0000256" key="6">
    <source>
        <dbReference type="ARBA" id="ARBA00022840"/>
    </source>
</evidence>
<dbReference type="SUPFAM" id="SSF56112">
    <property type="entry name" value="Protein kinase-like (PK-like)"/>
    <property type="match status" value="1"/>
</dbReference>
<dbReference type="Pfam" id="PF00069">
    <property type="entry name" value="Pkinase"/>
    <property type="match status" value="2"/>
</dbReference>
<sequence>MESHQSRQPNQAHPYPRPSHPHLHNIMPPQRTANSTPASSPGLFTPSHPRPNMSFPPHSASDAATSSFPALHALQSHKPPVETHKANVEHDYLTGRKMINSYEIIEELGRGVHGKVKLARNQLTQELVAIKIIPRFSKKRRLGKVTTQDKSKREIAILKKIRHPNVVALLEIIDDPEQKKIYMVLEFAEAGEITWRKKGLPHICRRERERQEREMRGEKSTPEQISEQKDYNILMEEQHARKSHRSRISGAASAAANNYWSLEHGAADDEDEEYLGRSYGRDEPDAFGRSGRSHPDSKSTSRAPSRNHSGKDISRTGTPHQPLDTELASRSYETDMVDTPGLFSSHPDSATALEGTMYGPYSAEPRLRGRAPSAAGSFHSHMSSMDYNRIHDAYADDFSYVPCFTIEHARHTFRDTVLGLEYLHYQGVVHRDIKPPNLLQTKDYRVKISDFGVSYFGRPIREGDETISESEAQDFDNDLELAKTVGTPAFFAPELCYTDTYDDGQPGVQPKVTEQIDVWSLGVTLFCIIYARIPFIGEDEWHMFRKIASEEVYIPRQRLLPVDPATKPNEKSLFTRVNQPPYRDDDVLIYEDVDEDLIDLLTKMLVKNPEKRIRLRDVKRHPFVTKGITNIISWLDDTDPSRRTSGRKIQVDDKEVAHAVVPLTLLEKVSRSFKKILRRGHRGERSESVSVSSRRRATSSAASSGGDSPLQDGSSTPNPRDARRKSLRPDDYFVGASQSGEHPLAQSVVASPATSPHNEPQRSSSQKHVSAGAPPSRQLLDLVASFNHKWDEPQDRQDAQRTFPRHGHHRSVNIGSFLSLTAAPPVSQTVPSTPLVDKSLNLNDPSILRKDRDMRPPPDDSNRAQSMDRGLFASTDKRAEAKVALSNAVAPGSVHLQKPYAPSSVETVRRYESPLTYSPTYDAFSGHIQSEPNIYEKQRPTMDADERPLTAHRVEVRNTPTSHRSSPLKAIEPVDILLNRQRSKTVNVQGRGPALEMEPAFIPCPPSPSGETFDRRSTPPSREETIATTLSSSSTSIRALVGTPLTSPSDSASPLYTAAAKGAKDMAELTLTFQSDPSLPALLSSTSSVSADPEGEFLLTPGVPGRSTVIDTTDSLTPPALRKEPDSGFPIDAQEQVLAGAVPVELDERVKRTPMAMPAQAPVPQEQRDDAEDSDSDEGLVMARRKKPIMSSEAHSTSRYMKARRRDTNASVGSTETAKKVFVDNE</sequence>
<dbReference type="GO" id="GO:0007165">
    <property type="term" value="P:signal transduction"/>
    <property type="evidence" value="ECO:0007669"/>
    <property type="project" value="TreeGrafter"/>
</dbReference>
<keyword evidence="13" id="KW-1185">Reference proteome</keyword>
<evidence type="ECO:0000313" key="12">
    <source>
        <dbReference type="EMBL" id="KAK0740606.1"/>
    </source>
</evidence>
<dbReference type="FunFam" id="3.30.200.20:FF:000206">
    <property type="entry name" value="Serine/threonine-protein kinase Ssp1"/>
    <property type="match status" value="1"/>
</dbReference>
<dbReference type="InterPro" id="IPR017441">
    <property type="entry name" value="Protein_kinase_ATP_BS"/>
</dbReference>
<dbReference type="InterPro" id="IPR011009">
    <property type="entry name" value="Kinase-like_dom_sf"/>
</dbReference>
<evidence type="ECO:0000256" key="9">
    <source>
        <dbReference type="PROSITE-ProRule" id="PRU10141"/>
    </source>
</evidence>
<dbReference type="FunFam" id="1.10.510.10:FF:000614">
    <property type="entry name" value="Serine/threonine protein kinase, putative"/>
    <property type="match status" value="1"/>
</dbReference>
<feature type="region of interest" description="Disordered" evidence="10">
    <location>
        <begin position="825"/>
        <end position="866"/>
    </location>
</feature>
<dbReference type="PANTHER" id="PTHR43895:SF152">
    <property type="entry name" value="SERINE_THREONINE-PROTEIN KINASE TOS3"/>
    <property type="match status" value="1"/>
</dbReference>
<dbReference type="PANTHER" id="PTHR43895">
    <property type="entry name" value="CALCIUM/CALMODULIN-DEPENDENT PROTEIN KINASE KINASE-RELATED"/>
    <property type="match status" value="1"/>
</dbReference>
<keyword evidence="4 9" id="KW-0547">Nucleotide-binding</keyword>
<keyword evidence="5" id="KW-0418">Kinase</keyword>
<feature type="binding site" evidence="9">
    <location>
        <position position="131"/>
    </location>
    <ligand>
        <name>ATP</name>
        <dbReference type="ChEBI" id="CHEBI:30616"/>
    </ligand>
</feature>
<organism evidence="12 13">
    <name type="scientific">Schizothecium vesticola</name>
    <dbReference type="NCBI Taxonomy" id="314040"/>
    <lineage>
        <taxon>Eukaryota</taxon>
        <taxon>Fungi</taxon>
        <taxon>Dikarya</taxon>
        <taxon>Ascomycota</taxon>
        <taxon>Pezizomycotina</taxon>
        <taxon>Sordariomycetes</taxon>
        <taxon>Sordariomycetidae</taxon>
        <taxon>Sordariales</taxon>
        <taxon>Schizotheciaceae</taxon>
        <taxon>Schizothecium</taxon>
    </lineage>
</organism>
<feature type="region of interest" description="Disordered" evidence="10">
    <location>
        <begin position="677"/>
        <end position="726"/>
    </location>
</feature>
<gene>
    <name evidence="12" type="ORF">B0T18DRAFT_393388</name>
</gene>
<dbReference type="EMBL" id="JAUKUD010000006">
    <property type="protein sequence ID" value="KAK0740606.1"/>
    <property type="molecule type" value="Genomic_DNA"/>
</dbReference>
<dbReference type="SMART" id="SM00220">
    <property type="entry name" value="S_TKc"/>
    <property type="match status" value="1"/>
</dbReference>
<dbReference type="AlphaFoldDB" id="A0AA40EJR1"/>
<evidence type="ECO:0000256" key="7">
    <source>
        <dbReference type="ARBA" id="ARBA00047899"/>
    </source>
</evidence>
<feature type="compositionally biased region" description="Basic and acidic residues" evidence="10">
    <location>
        <begin position="1217"/>
        <end position="1226"/>
    </location>
</feature>
<feature type="compositionally biased region" description="Low complexity" evidence="10">
    <location>
        <begin position="688"/>
        <end position="706"/>
    </location>
</feature>
<dbReference type="Proteomes" id="UP001172155">
    <property type="component" value="Unassembled WGS sequence"/>
</dbReference>
<feature type="region of interest" description="Disordered" evidence="10">
    <location>
        <begin position="749"/>
        <end position="774"/>
    </location>
</feature>
<evidence type="ECO:0000256" key="1">
    <source>
        <dbReference type="ARBA" id="ARBA00012513"/>
    </source>
</evidence>
<dbReference type="GO" id="GO:0001558">
    <property type="term" value="P:regulation of cell growth"/>
    <property type="evidence" value="ECO:0007669"/>
    <property type="project" value="UniProtKB-ARBA"/>
</dbReference>
<evidence type="ECO:0000256" key="2">
    <source>
        <dbReference type="ARBA" id="ARBA00022527"/>
    </source>
</evidence>
<keyword evidence="2" id="KW-0723">Serine/threonine-protein kinase</keyword>
<keyword evidence="3" id="KW-0808">Transferase</keyword>
<proteinExistence type="predicted"/>
<evidence type="ECO:0000259" key="11">
    <source>
        <dbReference type="PROSITE" id="PS50011"/>
    </source>
</evidence>
<feature type="compositionally biased region" description="Low complexity" evidence="10">
    <location>
        <begin position="1154"/>
        <end position="1165"/>
    </location>
</feature>
<feature type="region of interest" description="Disordered" evidence="10">
    <location>
        <begin position="207"/>
        <end position="230"/>
    </location>
</feature>
<feature type="domain" description="Protein kinase" evidence="11">
    <location>
        <begin position="102"/>
        <end position="624"/>
    </location>
</feature>
<comment type="catalytic activity">
    <reaction evidence="8">
        <text>L-seryl-[protein] + ATP = O-phospho-L-seryl-[protein] + ADP + H(+)</text>
        <dbReference type="Rhea" id="RHEA:17989"/>
        <dbReference type="Rhea" id="RHEA-COMP:9863"/>
        <dbReference type="Rhea" id="RHEA-COMP:11604"/>
        <dbReference type="ChEBI" id="CHEBI:15378"/>
        <dbReference type="ChEBI" id="CHEBI:29999"/>
        <dbReference type="ChEBI" id="CHEBI:30616"/>
        <dbReference type="ChEBI" id="CHEBI:83421"/>
        <dbReference type="ChEBI" id="CHEBI:456216"/>
        <dbReference type="EC" id="2.7.11.1"/>
    </reaction>
</comment>
<dbReference type="PROSITE" id="PS00107">
    <property type="entry name" value="PROTEIN_KINASE_ATP"/>
    <property type="match status" value="1"/>
</dbReference>
<evidence type="ECO:0000256" key="10">
    <source>
        <dbReference type="SAM" id="MobiDB-lite"/>
    </source>
</evidence>
<feature type="region of interest" description="Disordered" evidence="10">
    <location>
        <begin position="791"/>
        <end position="810"/>
    </location>
</feature>
<dbReference type="GO" id="GO:0042149">
    <property type="term" value="P:cellular response to glucose starvation"/>
    <property type="evidence" value="ECO:0007669"/>
    <property type="project" value="UniProtKB-ARBA"/>
</dbReference>
<dbReference type="Gene3D" id="1.10.510.10">
    <property type="entry name" value="Transferase(Phosphotransferase) domain 1"/>
    <property type="match status" value="1"/>
</dbReference>
<dbReference type="InterPro" id="IPR000719">
    <property type="entry name" value="Prot_kinase_dom"/>
</dbReference>
<feature type="compositionally biased region" description="Basic and acidic residues" evidence="10">
    <location>
        <begin position="1012"/>
        <end position="1021"/>
    </location>
</feature>
<name>A0AA40EJR1_9PEZI</name>
<feature type="region of interest" description="Disordered" evidence="10">
    <location>
        <begin position="1153"/>
        <end position="1226"/>
    </location>
</feature>
<feature type="region of interest" description="Disordered" evidence="10">
    <location>
        <begin position="1084"/>
        <end position="1128"/>
    </location>
</feature>
<evidence type="ECO:0000256" key="4">
    <source>
        <dbReference type="ARBA" id="ARBA00022741"/>
    </source>
</evidence>
<evidence type="ECO:0000256" key="5">
    <source>
        <dbReference type="ARBA" id="ARBA00022777"/>
    </source>
</evidence>
<feature type="compositionally biased region" description="Polar residues" evidence="10">
    <location>
        <begin position="1"/>
        <end position="11"/>
    </location>
</feature>
<dbReference type="PROSITE" id="PS50011">
    <property type="entry name" value="PROTEIN_KINASE_DOM"/>
    <property type="match status" value="1"/>
</dbReference>
<feature type="compositionally biased region" description="Acidic residues" evidence="10">
    <location>
        <begin position="1169"/>
        <end position="1178"/>
    </location>
</feature>
<dbReference type="GO" id="GO:0005524">
    <property type="term" value="F:ATP binding"/>
    <property type="evidence" value="ECO:0007669"/>
    <property type="project" value="UniProtKB-UniRule"/>
</dbReference>
<accession>A0AA40EJR1</accession>
<protein>
    <recommendedName>
        <fullName evidence="1">non-specific serine/threonine protein kinase</fullName>
        <ecNumber evidence="1">2.7.11.1</ecNumber>
    </recommendedName>
</protein>
<evidence type="ECO:0000313" key="13">
    <source>
        <dbReference type="Proteomes" id="UP001172155"/>
    </source>
</evidence>
<comment type="catalytic activity">
    <reaction evidence="7">
        <text>L-threonyl-[protein] + ATP = O-phospho-L-threonyl-[protein] + ADP + H(+)</text>
        <dbReference type="Rhea" id="RHEA:46608"/>
        <dbReference type="Rhea" id="RHEA-COMP:11060"/>
        <dbReference type="Rhea" id="RHEA-COMP:11605"/>
        <dbReference type="ChEBI" id="CHEBI:15378"/>
        <dbReference type="ChEBI" id="CHEBI:30013"/>
        <dbReference type="ChEBI" id="CHEBI:30616"/>
        <dbReference type="ChEBI" id="CHEBI:61977"/>
        <dbReference type="ChEBI" id="CHEBI:456216"/>
        <dbReference type="EC" id="2.7.11.1"/>
    </reaction>
</comment>
<keyword evidence="6 9" id="KW-0067">ATP-binding</keyword>
<feature type="compositionally biased region" description="Polar residues" evidence="10">
    <location>
        <begin position="749"/>
        <end position="768"/>
    </location>
</feature>
<dbReference type="CDD" id="cd14008">
    <property type="entry name" value="STKc_LKB1_CaMKK"/>
    <property type="match status" value="1"/>
</dbReference>
<comment type="caution">
    <text evidence="12">The sequence shown here is derived from an EMBL/GenBank/DDBJ whole genome shotgun (WGS) entry which is preliminary data.</text>
</comment>
<dbReference type="Gene3D" id="3.30.200.20">
    <property type="entry name" value="Phosphorylase Kinase, domain 1"/>
    <property type="match status" value="1"/>
</dbReference>
<feature type="region of interest" description="Disordered" evidence="10">
    <location>
        <begin position="1001"/>
        <end position="1021"/>
    </location>
</feature>
<evidence type="ECO:0000256" key="8">
    <source>
        <dbReference type="ARBA" id="ARBA00048679"/>
    </source>
</evidence>
<feature type="region of interest" description="Disordered" evidence="10">
    <location>
        <begin position="271"/>
        <end position="324"/>
    </location>
</feature>
<dbReference type="EC" id="2.7.11.1" evidence="1"/>
<feature type="compositionally biased region" description="Basic and acidic residues" evidence="10">
    <location>
        <begin position="847"/>
        <end position="862"/>
    </location>
</feature>
<evidence type="ECO:0000256" key="3">
    <source>
        <dbReference type="ARBA" id="ARBA00022679"/>
    </source>
</evidence>